<proteinExistence type="predicted"/>
<keyword evidence="1" id="KW-1133">Transmembrane helix</keyword>
<accession>A0A6C0U5B8</accession>
<evidence type="ECO:0000313" key="2">
    <source>
        <dbReference type="EMBL" id="QIB67176.1"/>
    </source>
</evidence>
<evidence type="ECO:0000313" key="3">
    <source>
        <dbReference type="Proteomes" id="UP000477680"/>
    </source>
</evidence>
<name>A0A6C0U5B8_9GAMM</name>
<keyword evidence="1" id="KW-0812">Transmembrane</keyword>
<organism evidence="2 3">
    <name type="scientific">Kineobactrum salinum</name>
    <dbReference type="NCBI Taxonomy" id="2708301"/>
    <lineage>
        <taxon>Bacteria</taxon>
        <taxon>Pseudomonadati</taxon>
        <taxon>Pseudomonadota</taxon>
        <taxon>Gammaproteobacteria</taxon>
        <taxon>Cellvibrionales</taxon>
        <taxon>Halieaceae</taxon>
        <taxon>Kineobactrum</taxon>
    </lineage>
</organism>
<gene>
    <name evidence="2" type="ORF">G3T16_18970</name>
</gene>
<dbReference type="EMBL" id="CP048711">
    <property type="protein sequence ID" value="QIB67176.1"/>
    <property type="molecule type" value="Genomic_DNA"/>
</dbReference>
<feature type="transmembrane region" description="Helical" evidence="1">
    <location>
        <begin position="9"/>
        <end position="31"/>
    </location>
</feature>
<sequence>MTAEAMKKVGFAVLTGVTVTAIISATSWLLWVSRAAAISHDFAGNYQTLDNKIEQVDRRLDTMQIDVVVIREQSQSTKETVIEIKELIGGSYVHP</sequence>
<dbReference type="AlphaFoldDB" id="A0A6C0U5B8"/>
<dbReference type="KEGG" id="kim:G3T16_18970"/>
<keyword evidence="1" id="KW-0472">Membrane</keyword>
<protein>
    <submittedName>
        <fullName evidence="2">Uncharacterized protein</fullName>
    </submittedName>
</protein>
<reference evidence="2 3" key="1">
    <citation type="submission" date="2020-02" db="EMBL/GenBank/DDBJ databases">
        <title>Genome sequencing for Kineobactrum sp. M2.</title>
        <authorList>
            <person name="Park S.-J."/>
        </authorList>
    </citation>
    <scope>NUCLEOTIDE SEQUENCE [LARGE SCALE GENOMIC DNA]</scope>
    <source>
        <strain evidence="2 3">M2</strain>
    </source>
</reference>
<evidence type="ECO:0000256" key="1">
    <source>
        <dbReference type="SAM" id="Phobius"/>
    </source>
</evidence>
<dbReference type="Proteomes" id="UP000477680">
    <property type="component" value="Chromosome"/>
</dbReference>
<keyword evidence="3" id="KW-1185">Reference proteome</keyword>
<dbReference type="RefSeq" id="WP_163496603.1">
    <property type="nucleotide sequence ID" value="NZ_CP048711.1"/>
</dbReference>